<comment type="function">
    <text evidence="1">Required for selective autophagic degradation of the nucleus (nucleophagy) as well as for mitophagy which contributes to regulate mitochondrial quantity and quality by eliminating the mitochondria to a basal level to fulfill cellular energy requirements and preventing excess ROS production.</text>
</comment>
<reference evidence="4" key="1">
    <citation type="submission" date="2023-03" db="EMBL/GenBank/DDBJ databases">
        <title>Massive genome expansion in bonnet fungi (Mycena s.s.) driven by repeated elements and novel gene families across ecological guilds.</title>
        <authorList>
            <consortium name="Lawrence Berkeley National Laboratory"/>
            <person name="Harder C.B."/>
            <person name="Miyauchi S."/>
            <person name="Viragh M."/>
            <person name="Kuo A."/>
            <person name="Thoen E."/>
            <person name="Andreopoulos B."/>
            <person name="Lu D."/>
            <person name="Skrede I."/>
            <person name="Drula E."/>
            <person name="Henrissat B."/>
            <person name="Morin E."/>
            <person name="Kohler A."/>
            <person name="Barry K."/>
            <person name="LaButti K."/>
            <person name="Morin E."/>
            <person name="Salamov A."/>
            <person name="Lipzen A."/>
            <person name="Mereny Z."/>
            <person name="Hegedus B."/>
            <person name="Baldrian P."/>
            <person name="Stursova M."/>
            <person name="Weitz H."/>
            <person name="Taylor A."/>
            <person name="Grigoriev I.V."/>
            <person name="Nagy L.G."/>
            <person name="Martin F."/>
            <person name="Kauserud H."/>
        </authorList>
    </citation>
    <scope>NUCLEOTIDE SEQUENCE</scope>
    <source>
        <strain evidence="4">CBHHK002</strain>
    </source>
</reference>
<keyword evidence="5" id="KW-1185">Reference proteome</keyword>
<dbReference type="Proteomes" id="UP001218218">
    <property type="component" value="Unassembled WGS sequence"/>
</dbReference>
<accession>A0AAD6ZPE0</accession>
<comment type="caution">
    <text evidence="4">The sequence shown here is derived from an EMBL/GenBank/DDBJ whole genome shotgun (WGS) entry which is preliminary data.</text>
</comment>
<keyword evidence="1" id="KW-0539">Nucleus</keyword>
<evidence type="ECO:0000313" key="5">
    <source>
        <dbReference type="Proteomes" id="UP001218218"/>
    </source>
</evidence>
<organism evidence="4 5">
    <name type="scientific">Mycena albidolilacea</name>
    <dbReference type="NCBI Taxonomy" id="1033008"/>
    <lineage>
        <taxon>Eukaryota</taxon>
        <taxon>Fungi</taxon>
        <taxon>Dikarya</taxon>
        <taxon>Basidiomycota</taxon>
        <taxon>Agaricomycotina</taxon>
        <taxon>Agaricomycetes</taxon>
        <taxon>Agaricomycetidae</taxon>
        <taxon>Agaricales</taxon>
        <taxon>Marasmiineae</taxon>
        <taxon>Mycenaceae</taxon>
        <taxon>Mycena</taxon>
    </lineage>
</organism>
<keyword evidence="1" id="KW-0378">Hydrolase</keyword>
<dbReference type="GO" id="GO:0005737">
    <property type="term" value="C:cytoplasm"/>
    <property type="evidence" value="ECO:0007669"/>
    <property type="project" value="UniProtKB-SubCell"/>
</dbReference>
<dbReference type="SUPFAM" id="SSF54001">
    <property type="entry name" value="Cysteine proteinases"/>
    <property type="match status" value="1"/>
</dbReference>
<dbReference type="GO" id="GO:0006508">
    <property type="term" value="P:proteolysis"/>
    <property type="evidence" value="ECO:0007669"/>
    <property type="project" value="UniProtKB-KW"/>
</dbReference>
<dbReference type="AlphaFoldDB" id="A0AAD6ZPE0"/>
<evidence type="ECO:0000256" key="1">
    <source>
        <dbReference type="RuleBase" id="RU363115"/>
    </source>
</evidence>
<keyword evidence="2" id="KW-1133">Transmembrane helix</keyword>
<dbReference type="Pfam" id="PF03416">
    <property type="entry name" value="Peptidase_C54"/>
    <property type="match status" value="1"/>
</dbReference>
<dbReference type="InterPro" id="IPR046792">
    <property type="entry name" value="Peptidase_C54_cat"/>
</dbReference>
<keyword evidence="2" id="KW-0812">Transmembrane</keyword>
<protein>
    <recommendedName>
        <fullName evidence="1">Cysteine protease</fullName>
        <ecNumber evidence="1">3.4.22.-</ecNumber>
    </recommendedName>
</protein>
<comment type="subcellular location">
    <subcellularLocation>
        <location evidence="1">Nucleus</location>
    </subcellularLocation>
    <subcellularLocation>
        <location evidence="1">Cytoplasm</location>
    </subcellularLocation>
</comment>
<comment type="similarity">
    <text evidence="1">Belongs to the peptidase C54 family.</text>
</comment>
<evidence type="ECO:0000256" key="2">
    <source>
        <dbReference type="SAM" id="Phobius"/>
    </source>
</evidence>
<dbReference type="EC" id="3.4.22.-" evidence="1"/>
<gene>
    <name evidence="4" type="ORF">DFH08DRAFT_309807</name>
</gene>
<dbReference type="InterPro" id="IPR038765">
    <property type="entry name" value="Papain-like_cys_pep_sf"/>
</dbReference>
<sequence>MIADPELPSRVPSAVTVLLWLSPRRMHGDQLARACIPTSNTMKLWPLPSIGGMGMGGTKGWTSDSGWGCMLRTSHRLLATALGRVGGAYFWLLRSRPSFSSAYFLVFRFFLRCLFSFVFLSPPPPRFPLFLLF</sequence>
<dbReference type="GO" id="GO:0008234">
    <property type="term" value="F:cysteine-type peptidase activity"/>
    <property type="evidence" value="ECO:0007669"/>
    <property type="project" value="InterPro"/>
</dbReference>
<evidence type="ECO:0000259" key="3">
    <source>
        <dbReference type="Pfam" id="PF03416"/>
    </source>
</evidence>
<name>A0AAD6ZPE0_9AGAR</name>
<feature type="domain" description="Peptidase C54 catalytic" evidence="3">
    <location>
        <begin position="53"/>
        <end position="85"/>
    </location>
</feature>
<dbReference type="EMBL" id="JARIHO010000035">
    <property type="protein sequence ID" value="KAJ7331581.1"/>
    <property type="molecule type" value="Genomic_DNA"/>
</dbReference>
<keyword evidence="1" id="KW-0963">Cytoplasm</keyword>
<keyword evidence="2" id="KW-0472">Membrane</keyword>
<proteinExistence type="inferred from homology"/>
<dbReference type="GO" id="GO:0019786">
    <property type="term" value="F:protein-phosphatidylethanolamide deconjugating activity"/>
    <property type="evidence" value="ECO:0007669"/>
    <property type="project" value="InterPro"/>
</dbReference>
<keyword evidence="1" id="KW-0645">Protease</keyword>
<evidence type="ECO:0000313" key="4">
    <source>
        <dbReference type="EMBL" id="KAJ7331581.1"/>
    </source>
</evidence>
<dbReference type="GO" id="GO:0005634">
    <property type="term" value="C:nucleus"/>
    <property type="evidence" value="ECO:0007669"/>
    <property type="project" value="UniProtKB-SubCell"/>
</dbReference>
<feature type="transmembrane region" description="Helical" evidence="2">
    <location>
        <begin position="102"/>
        <end position="120"/>
    </location>
</feature>